<comment type="caution">
    <text evidence="2">The sequence shown here is derived from an EMBL/GenBank/DDBJ whole genome shotgun (WGS) entry which is preliminary data.</text>
</comment>
<keyword evidence="3" id="KW-1185">Reference proteome</keyword>
<dbReference type="SUPFAM" id="SSF53474">
    <property type="entry name" value="alpha/beta-Hydrolases"/>
    <property type="match status" value="1"/>
</dbReference>
<dbReference type="Gene3D" id="3.40.50.1820">
    <property type="entry name" value="alpha/beta hydrolase"/>
    <property type="match status" value="1"/>
</dbReference>
<gene>
    <name evidence="2" type="ORF">Q4610_15155</name>
</gene>
<dbReference type="Pfam" id="PF12697">
    <property type="entry name" value="Abhydrolase_6"/>
    <property type="match status" value="1"/>
</dbReference>
<accession>A0ABT8ZPD2</accession>
<dbReference type="Proteomes" id="UP001176471">
    <property type="component" value="Unassembled WGS sequence"/>
</dbReference>
<evidence type="ECO:0000313" key="2">
    <source>
        <dbReference type="EMBL" id="MDO7836387.1"/>
    </source>
</evidence>
<sequence>MNVKLGDRNLGWGQLPRLLEGYGGARPPAPPWFIRAQDMPFERLTFAVDGCEIELICWGDRGKPGILLLHGSMAHAQWWSAVAPLLAKDYRVCAMSFAGMGGSGHRAAYSVAQMAREGRAALEAGGLFDAVLPPILACHSFGGKAGCLIAGNEGGERLLGVMFVDSFVVPDVGIGNAPPYRSRFYQSEADAIARFRLSPDQPGAEPYVLDAVARAAIRQMPDGRWTWCFDPDFFAKLDYANGWDELLQARCRLAFLRGELSDIISAQDEALQRRALRPDTMFVEIPNAYHHVMIDQPLALVAAMRTVAEAWAKEREP</sequence>
<reference evidence="2" key="1">
    <citation type="submission" date="2023-07" db="EMBL/GenBank/DDBJ databases">
        <title>Bacterial whole genome sequence for Sphingobium sp. HBC34.</title>
        <authorList>
            <person name="Le V."/>
            <person name="Ko S.-R."/>
            <person name="Ahn C.-Y."/>
            <person name="Oh H.-M."/>
        </authorList>
    </citation>
    <scope>NUCLEOTIDE SEQUENCE</scope>
    <source>
        <strain evidence="2">HBC34</strain>
    </source>
</reference>
<dbReference type="InterPro" id="IPR000073">
    <property type="entry name" value="AB_hydrolase_1"/>
</dbReference>
<evidence type="ECO:0000259" key="1">
    <source>
        <dbReference type="Pfam" id="PF12697"/>
    </source>
</evidence>
<dbReference type="EMBL" id="JAUQOM010000008">
    <property type="protein sequence ID" value="MDO7836387.1"/>
    <property type="molecule type" value="Genomic_DNA"/>
</dbReference>
<evidence type="ECO:0000313" key="3">
    <source>
        <dbReference type="Proteomes" id="UP001176471"/>
    </source>
</evidence>
<protein>
    <submittedName>
        <fullName evidence="2">Alpha/beta hydrolase</fullName>
    </submittedName>
</protein>
<dbReference type="InterPro" id="IPR029058">
    <property type="entry name" value="AB_hydrolase_fold"/>
</dbReference>
<proteinExistence type="predicted"/>
<dbReference type="PANTHER" id="PTHR43798:SF33">
    <property type="entry name" value="HYDROLASE, PUTATIVE (AFU_ORTHOLOGUE AFUA_2G14860)-RELATED"/>
    <property type="match status" value="1"/>
</dbReference>
<name>A0ABT8ZPD2_9SPHN</name>
<organism evidence="2 3">
    <name type="scientific">Sphingobium cyanobacteriorum</name>
    <dbReference type="NCBI Taxonomy" id="3063954"/>
    <lineage>
        <taxon>Bacteria</taxon>
        <taxon>Pseudomonadati</taxon>
        <taxon>Pseudomonadota</taxon>
        <taxon>Alphaproteobacteria</taxon>
        <taxon>Sphingomonadales</taxon>
        <taxon>Sphingomonadaceae</taxon>
        <taxon>Sphingobium</taxon>
    </lineage>
</organism>
<dbReference type="InterPro" id="IPR050266">
    <property type="entry name" value="AB_hydrolase_sf"/>
</dbReference>
<keyword evidence="2" id="KW-0378">Hydrolase</keyword>
<dbReference type="GO" id="GO:0016787">
    <property type="term" value="F:hydrolase activity"/>
    <property type="evidence" value="ECO:0007669"/>
    <property type="project" value="UniProtKB-KW"/>
</dbReference>
<feature type="domain" description="AB hydrolase-1" evidence="1">
    <location>
        <begin position="66"/>
        <end position="303"/>
    </location>
</feature>
<dbReference type="RefSeq" id="WP_304536807.1">
    <property type="nucleotide sequence ID" value="NZ_JAUQOM010000008.1"/>
</dbReference>
<dbReference type="PANTHER" id="PTHR43798">
    <property type="entry name" value="MONOACYLGLYCEROL LIPASE"/>
    <property type="match status" value="1"/>
</dbReference>